<dbReference type="GO" id="GO:0016616">
    <property type="term" value="F:oxidoreductase activity, acting on the CH-OH group of donors, NAD or NADP as acceptor"/>
    <property type="evidence" value="ECO:0007669"/>
    <property type="project" value="TreeGrafter"/>
</dbReference>
<sequence>MDIINERFSLEGRKAIVTGGAKGLCNKMAQALHDAGAEVVLLDILDSVFESADIMAASGTPVHAVKGDLSDFSTLNNIYSACLDKLNGRVDILLNGAGIQYRCPAADFPQDRWQKILDINLSAVFYMCQMAGRTMLSQHYGKIINISSMTSFFGSVLIPAYSASKAGVSQITKALSNEWASQGINVNAIAPGYMATELTQNMKEVNPAQYNEITSRIPMGRWGKPEDLSGLVVFLASDASAYISGAVIPVDGGFLGK</sequence>
<gene>
    <name evidence="3" type="ORF">H8S37_10225</name>
</gene>
<dbReference type="Gene3D" id="3.40.50.720">
    <property type="entry name" value="NAD(P)-binding Rossmann-like Domain"/>
    <property type="match status" value="1"/>
</dbReference>
<evidence type="ECO:0000313" key="4">
    <source>
        <dbReference type="Proteomes" id="UP000652477"/>
    </source>
</evidence>
<dbReference type="PRINTS" id="PR00080">
    <property type="entry name" value="SDRFAMILY"/>
</dbReference>
<proteinExistence type="inferred from homology"/>
<dbReference type="SUPFAM" id="SSF51735">
    <property type="entry name" value="NAD(P)-binding Rossmann-fold domains"/>
    <property type="match status" value="1"/>
</dbReference>
<comment type="similarity">
    <text evidence="1">Belongs to the short-chain dehydrogenases/reductases (SDR) family.</text>
</comment>
<organism evidence="3 4">
    <name type="scientific">Mediterraneibacter hominis</name>
    <dbReference type="NCBI Taxonomy" id="2763054"/>
    <lineage>
        <taxon>Bacteria</taxon>
        <taxon>Bacillati</taxon>
        <taxon>Bacillota</taxon>
        <taxon>Clostridia</taxon>
        <taxon>Lachnospirales</taxon>
        <taxon>Lachnospiraceae</taxon>
        <taxon>Mediterraneibacter</taxon>
    </lineage>
</organism>
<dbReference type="PANTHER" id="PTHR42760">
    <property type="entry name" value="SHORT-CHAIN DEHYDROGENASES/REDUCTASES FAMILY MEMBER"/>
    <property type="match status" value="1"/>
</dbReference>
<dbReference type="InterPro" id="IPR020904">
    <property type="entry name" value="Sc_DH/Rdtase_CS"/>
</dbReference>
<evidence type="ECO:0000313" key="3">
    <source>
        <dbReference type="EMBL" id="MBC5689292.1"/>
    </source>
</evidence>
<dbReference type="EMBL" id="JACOPF010000002">
    <property type="protein sequence ID" value="MBC5689292.1"/>
    <property type="molecule type" value="Genomic_DNA"/>
</dbReference>
<evidence type="ECO:0000256" key="2">
    <source>
        <dbReference type="ARBA" id="ARBA00023002"/>
    </source>
</evidence>
<name>A0A923LJM7_9FIRM</name>
<dbReference type="InterPro" id="IPR036291">
    <property type="entry name" value="NAD(P)-bd_dom_sf"/>
</dbReference>
<keyword evidence="2" id="KW-0560">Oxidoreductase</keyword>
<dbReference type="InterPro" id="IPR002347">
    <property type="entry name" value="SDR_fam"/>
</dbReference>
<evidence type="ECO:0000256" key="1">
    <source>
        <dbReference type="ARBA" id="ARBA00006484"/>
    </source>
</evidence>
<accession>A0A923LJM7</accession>
<dbReference type="PRINTS" id="PR00081">
    <property type="entry name" value="GDHRDH"/>
</dbReference>
<dbReference type="PANTHER" id="PTHR42760:SF5">
    <property type="entry name" value="2-DEHYDRO-3-DEOXY-D-GLUCONATE 5-DEHYDROGENASE"/>
    <property type="match status" value="1"/>
</dbReference>
<dbReference type="FunFam" id="3.40.50.720:FF:000084">
    <property type="entry name" value="Short-chain dehydrogenase reductase"/>
    <property type="match status" value="1"/>
</dbReference>
<reference evidence="3" key="1">
    <citation type="submission" date="2020-08" db="EMBL/GenBank/DDBJ databases">
        <title>Genome public.</title>
        <authorList>
            <person name="Liu C."/>
            <person name="Sun Q."/>
        </authorList>
    </citation>
    <scope>NUCLEOTIDE SEQUENCE</scope>
    <source>
        <strain evidence="3">NSJ-55</strain>
    </source>
</reference>
<dbReference type="Pfam" id="PF13561">
    <property type="entry name" value="adh_short_C2"/>
    <property type="match status" value="1"/>
</dbReference>
<keyword evidence="4" id="KW-1185">Reference proteome</keyword>
<protein>
    <submittedName>
        <fullName evidence="3">SDR family oxidoreductase</fullName>
    </submittedName>
</protein>
<dbReference type="RefSeq" id="WP_186875966.1">
    <property type="nucleotide sequence ID" value="NZ_JACOPF010000002.1"/>
</dbReference>
<dbReference type="AlphaFoldDB" id="A0A923LJM7"/>
<dbReference type="PROSITE" id="PS00061">
    <property type="entry name" value="ADH_SHORT"/>
    <property type="match status" value="1"/>
</dbReference>
<comment type="caution">
    <text evidence="3">The sequence shown here is derived from an EMBL/GenBank/DDBJ whole genome shotgun (WGS) entry which is preliminary data.</text>
</comment>
<dbReference type="GO" id="GO:0008206">
    <property type="term" value="P:bile acid metabolic process"/>
    <property type="evidence" value="ECO:0007669"/>
    <property type="project" value="UniProtKB-ARBA"/>
</dbReference>
<dbReference type="Proteomes" id="UP000652477">
    <property type="component" value="Unassembled WGS sequence"/>
</dbReference>